<gene>
    <name evidence="5" type="ORF">B0T17DRAFT_487292</name>
</gene>
<dbReference type="GO" id="GO:0008757">
    <property type="term" value="F:S-adenosylmethionine-dependent methyltransferase activity"/>
    <property type="evidence" value="ECO:0007669"/>
    <property type="project" value="InterPro"/>
</dbReference>
<sequence length="254" mass="28483">MSQNIYDSAGFFESYSKMPRGLDGLKGASEWPLLRSMLPRSIRSMSVLDLGCGDGWFCRWAISQGASKACGMDVSKNMLERARELSLLDDKHSAARFCQGDMEDLLLDDEAYDIVFSGLALHYIARLEAVIQQVYKSLRPGGHFVFSVEHPVFTAPRRPGFSEGEPSEAQSWLLSDYFAEGERTVDWLGASVQKQHHTLSSYLRTIRLVGFKLTAVDEWGATDEESRKHPDWPNDGAVPRFLLVSARKSPSENL</sequence>
<evidence type="ECO:0000256" key="2">
    <source>
        <dbReference type="ARBA" id="ARBA00022679"/>
    </source>
</evidence>
<dbReference type="CDD" id="cd02440">
    <property type="entry name" value="AdoMet_MTases"/>
    <property type="match status" value="1"/>
</dbReference>
<evidence type="ECO:0000313" key="6">
    <source>
        <dbReference type="Proteomes" id="UP001174934"/>
    </source>
</evidence>
<keyword evidence="6" id="KW-1185">Reference proteome</keyword>
<dbReference type="Pfam" id="PF08241">
    <property type="entry name" value="Methyltransf_11"/>
    <property type="match status" value="1"/>
</dbReference>
<evidence type="ECO:0000313" key="5">
    <source>
        <dbReference type="EMBL" id="KAK0629201.1"/>
    </source>
</evidence>
<evidence type="ECO:0000256" key="1">
    <source>
        <dbReference type="ARBA" id="ARBA00022603"/>
    </source>
</evidence>
<keyword evidence="1 5" id="KW-0489">Methyltransferase</keyword>
<organism evidence="5 6">
    <name type="scientific">Bombardia bombarda</name>
    <dbReference type="NCBI Taxonomy" id="252184"/>
    <lineage>
        <taxon>Eukaryota</taxon>
        <taxon>Fungi</taxon>
        <taxon>Dikarya</taxon>
        <taxon>Ascomycota</taxon>
        <taxon>Pezizomycotina</taxon>
        <taxon>Sordariomycetes</taxon>
        <taxon>Sordariomycetidae</taxon>
        <taxon>Sordariales</taxon>
        <taxon>Lasiosphaeriaceae</taxon>
        <taxon>Bombardia</taxon>
    </lineage>
</organism>
<comment type="caution">
    <text evidence="5">The sequence shown here is derived from an EMBL/GenBank/DDBJ whole genome shotgun (WGS) entry which is preliminary data.</text>
</comment>
<dbReference type="Gene3D" id="3.40.50.150">
    <property type="entry name" value="Vaccinia Virus protein VP39"/>
    <property type="match status" value="1"/>
</dbReference>
<accession>A0AA39X8R6</accession>
<keyword evidence="2" id="KW-0808">Transferase</keyword>
<evidence type="ECO:0000259" key="4">
    <source>
        <dbReference type="Pfam" id="PF08241"/>
    </source>
</evidence>
<dbReference type="PANTHER" id="PTHR43464:SF19">
    <property type="entry name" value="UBIQUINONE BIOSYNTHESIS O-METHYLTRANSFERASE, MITOCHONDRIAL"/>
    <property type="match status" value="1"/>
</dbReference>
<proteinExistence type="predicted"/>
<feature type="domain" description="Methyltransferase type 11" evidence="4">
    <location>
        <begin position="48"/>
        <end position="146"/>
    </location>
</feature>
<dbReference type="SUPFAM" id="SSF53335">
    <property type="entry name" value="S-adenosyl-L-methionine-dependent methyltransferases"/>
    <property type="match status" value="1"/>
</dbReference>
<reference evidence="5" key="1">
    <citation type="submission" date="2023-06" db="EMBL/GenBank/DDBJ databases">
        <title>Genome-scale phylogeny and comparative genomics of the fungal order Sordariales.</title>
        <authorList>
            <consortium name="Lawrence Berkeley National Laboratory"/>
            <person name="Hensen N."/>
            <person name="Bonometti L."/>
            <person name="Westerberg I."/>
            <person name="Brannstrom I.O."/>
            <person name="Guillou S."/>
            <person name="Cros-Aarteil S."/>
            <person name="Calhoun S."/>
            <person name="Haridas S."/>
            <person name="Kuo A."/>
            <person name="Mondo S."/>
            <person name="Pangilinan J."/>
            <person name="Riley R."/>
            <person name="LaButti K."/>
            <person name="Andreopoulos B."/>
            <person name="Lipzen A."/>
            <person name="Chen C."/>
            <person name="Yanf M."/>
            <person name="Daum C."/>
            <person name="Ng V."/>
            <person name="Clum A."/>
            <person name="Steindorff A."/>
            <person name="Ohm R."/>
            <person name="Martin F."/>
            <person name="Silar P."/>
            <person name="Natvig D."/>
            <person name="Lalanne C."/>
            <person name="Gautier V."/>
            <person name="Ament-velasquez S.L."/>
            <person name="Kruys A."/>
            <person name="Hutchinson M.I."/>
            <person name="Powell A.J."/>
            <person name="Barry K."/>
            <person name="Miller A.N."/>
            <person name="Grigoriev I.V."/>
            <person name="Debuchy R."/>
            <person name="Gladieux P."/>
            <person name="Thoren M.H."/>
            <person name="Johannesson H."/>
        </authorList>
    </citation>
    <scope>NUCLEOTIDE SEQUENCE</scope>
    <source>
        <strain evidence="5">SMH3391-2</strain>
    </source>
</reference>
<dbReference type="InterPro" id="IPR029063">
    <property type="entry name" value="SAM-dependent_MTases_sf"/>
</dbReference>
<keyword evidence="3" id="KW-0949">S-adenosyl-L-methionine</keyword>
<protein>
    <submittedName>
        <fullName evidence="5">S-adenosyl-L-methionine-dependent methyltransferase</fullName>
    </submittedName>
</protein>
<dbReference type="GO" id="GO:0032259">
    <property type="term" value="P:methylation"/>
    <property type="evidence" value="ECO:0007669"/>
    <property type="project" value="UniProtKB-KW"/>
</dbReference>
<evidence type="ECO:0000256" key="3">
    <source>
        <dbReference type="ARBA" id="ARBA00022691"/>
    </source>
</evidence>
<name>A0AA39X8R6_9PEZI</name>
<dbReference type="EMBL" id="JAULSR010000002">
    <property type="protein sequence ID" value="KAK0629201.1"/>
    <property type="molecule type" value="Genomic_DNA"/>
</dbReference>
<dbReference type="InterPro" id="IPR013216">
    <property type="entry name" value="Methyltransf_11"/>
</dbReference>
<dbReference type="Proteomes" id="UP001174934">
    <property type="component" value="Unassembled WGS sequence"/>
</dbReference>
<dbReference type="AlphaFoldDB" id="A0AA39X8R6"/>
<dbReference type="PANTHER" id="PTHR43464">
    <property type="entry name" value="METHYLTRANSFERASE"/>
    <property type="match status" value="1"/>
</dbReference>